<dbReference type="EMBL" id="FOTW01000011">
    <property type="protein sequence ID" value="SFM04481.1"/>
    <property type="molecule type" value="Genomic_DNA"/>
</dbReference>
<accession>A0A1I4MMI5</accession>
<dbReference type="InterPro" id="IPR016035">
    <property type="entry name" value="Acyl_Trfase/lysoPLipase"/>
</dbReference>
<evidence type="ECO:0000259" key="5">
    <source>
        <dbReference type="PROSITE" id="PS51635"/>
    </source>
</evidence>
<evidence type="ECO:0000256" key="1">
    <source>
        <dbReference type="ARBA" id="ARBA00022801"/>
    </source>
</evidence>
<dbReference type="GO" id="GO:0016787">
    <property type="term" value="F:hydrolase activity"/>
    <property type="evidence" value="ECO:0007669"/>
    <property type="project" value="UniProtKB-UniRule"/>
</dbReference>
<dbReference type="GO" id="GO:0016042">
    <property type="term" value="P:lipid catabolic process"/>
    <property type="evidence" value="ECO:0007669"/>
    <property type="project" value="UniProtKB-UniRule"/>
</dbReference>
<feature type="active site" description="Nucleophile" evidence="4">
    <location>
        <position position="47"/>
    </location>
</feature>
<keyword evidence="2 4" id="KW-0442">Lipid degradation</keyword>
<dbReference type="OrthoDB" id="8479129at2"/>
<dbReference type="InterPro" id="IPR002641">
    <property type="entry name" value="PNPLA_dom"/>
</dbReference>
<keyword evidence="3 4" id="KW-0443">Lipid metabolism</keyword>
<keyword evidence="1 4" id="KW-0378">Hydrolase</keyword>
<dbReference type="Proteomes" id="UP000199470">
    <property type="component" value="Unassembled WGS sequence"/>
</dbReference>
<feature type="active site" description="Proton acceptor" evidence="4">
    <location>
        <position position="189"/>
    </location>
</feature>
<sequence length="545" mass="60659">MSIKVQLVLQGGGAKIYAIMAFLEALQDIAADKKQRHIEVTSIVGSSAGAIAGTLFAAKIDLCALRAAFKADGAGYSLVKEFSESKSRFWKFIRLCKLILLRAPFWSQRPLEVFLKNQLDAKKIKTFADIKKLSNIDVHVLATDLTRREAHIFKESDDVVESLLHSAAIPFFFRSWHSRGDSKSQLLVDGGIAENFPASALKLPSNVYRLGVSFVEQSTATPTSATTFTVSLLDAAMSVSAQNSIRSLPAEDVYRLDSSISTFEFSKLIGENGAFAKEYDLLKLQAGEWLRAFIARKSDSLSPWELNPWSEENQTAVKLMCGLYRVYNEYENKIAYNYHSLLYRVVANSLLLGKAEPDEFECEVRFSAEDNDVRVLGLQFMDSLAWGMVRRDSAIEILDSNQNHRNFEVLPVMDQERSGHRILLVFLAEPIAAKDGVFTMRYRDKARTFFPGLVDKAAVGLPGCDEMVVNPSRAKSGIDKVQFLLEIPAAMYNKVTLADKPDSQPGKAMSQQECNAHGMVKHNFKRIGWVGTGIAGRWGVDVRLG</sequence>
<evidence type="ECO:0000256" key="2">
    <source>
        <dbReference type="ARBA" id="ARBA00022963"/>
    </source>
</evidence>
<dbReference type="PANTHER" id="PTHR14226:SF78">
    <property type="entry name" value="SLR0060 PROTEIN"/>
    <property type="match status" value="1"/>
</dbReference>
<name>A0A1I4MMI5_9BURK</name>
<keyword evidence="7" id="KW-1185">Reference proteome</keyword>
<evidence type="ECO:0000313" key="6">
    <source>
        <dbReference type="EMBL" id="SFM04481.1"/>
    </source>
</evidence>
<dbReference type="Pfam" id="PF01734">
    <property type="entry name" value="Patatin"/>
    <property type="match status" value="1"/>
</dbReference>
<reference evidence="6 7" key="1">
    <citation type="submission" date="2016-10" db="EMBL/GenBank/DDBJ databases">
        <authorList>
            <person name="de Groot N.N."/>
        </authorList>
    </citation>
    <scope>NUCLEOTIDE SEQUENCE [LARGE SCALE GENOMIC DNA]</scope>
    <source>
        <strain evidence="6 7">ATCC 43154</strain>
    </source>
</reference>
<dbReference type="AlphaFoldDB" id="A0A1I4MMI5"/>
<dbReference type="PANTHER" id="PTHR14226">
    <property type="entry name" value="NEUROPATHY TARGET ESTERASE/SWISS CHEESE D.MELANOGASTER"/>
    <property type="match status" value="1"/>
</dbReference>
<comment type="caution">
    <text evidence="4">Lacks conserved residue(s) required for the propagation of feature annotation.</text>
</comment>
<dbReference type="SUPFAM" id="SSF52151">
    <property type="entry name" value="FabD/lysophospholipase-like"/>
    <property type="match status" value="1"/>
</dbReference>
<dbReference type="PROSITE" id="PS51635">
    <property type="entry name" value="PNPLA"/>
    <property type="match status" value="1"/>
</dbReference>
<dbReference type="RefSeq" id="WP_093387893.1">
    <property type="nucleotide sequence ID" value="NZ_FOTW01000011.1"/>
</dbReference>
<dbReference type="Gene3D" id="3.40.1090.10">
    <property type="entry name" value="Cytosolic phospholipase A2 catalytic domain"/>
    <property type="match status" value="2"/>
</dbReference>
<feature type="domain" description="PNPLA" evidence="5">
    <location>
        <begin position="7"/>
        <end position="202"/>
    </location>
</feature>
<gene>
    <name evidence="6" type="ORF">SAMN02982985_02504</name>
</gene>
<organism evidence="6 7">
    <name type="scientific">Rugamonas rubra</name>
    <dbReference type="NCBI Taxonomy" id="758825"/>
    <lineage>
        <taxon>Bacteria</taxon>
        <taxon>Pseudomonadati</taxon>
        <taxon>Pseudomonadota</taxon>
        <taxon>Betaproteobacteria</taxon>
        <taxon>Burkholderiales</taxon>
        <taxon>Oxalobacteraceae</taxon>
        <taxon>Telluria group</taxon>
        <taxon>Rugamonas</taxon>
    </lineage>
</organism>
<feature type="short sequence motif" description="GXSXG" evidence="4">
    <location>
        <begin position="45"/>
        <end position="49"/>
    </location>
</feature>
<evidence type="ECO:0000256" key="4">
    <source>
        <dbReference type="PROSITE-ProRule" id="PRU01161"/>
    </source>
</evidence>
<evidence type="ECO:0000256" key="3">
    <source>
        <dbReference type="ARBA" id="ARBA00023098"/>
    </source>
</evidence>
<proteinExistence type="predicted"/>
<evidence type="ECO:0000313" key="7">
    <source>
        <dbReference type="Proteomes" id="UP000199470"/>
    </source>
</evidence>
<feature type="short sequence motif" description="DGA/G" evidence="4">
    <location>
        <begin position="189"/>
        <end position="191"/>
    </location>
</feature>
<dbReference type="STRING" id="758825.SAMN02982985_02504"/>
<dbReference type="InterPro" id="IPR050301">
    <property type="entry name" value="NTE"/>
</dbReference>
<protein>
    <submittedName>
        <fullName evidence="6">Patatin-like phospholipase</fullName>
    </submittedName>
</protein>